<evidence type="ECO:0000313" key="2">
    <source>
        <dbReference type="EMBL" id="KAG0585307.1"/>
    </source>
</evidence>
<dbReference type="EMBL" id="CM026422">
    <property type="protein sequence ID" value="KAG0585307.1"/>
    <property type="molecule type" value="Genomic_DNA"/>
</dbReference>
<feature type="compositionally biased region" description="Basic and acidic residues" evidence="1">
    <location>
        <begin position="184"/>
        <end position="203"/>
    </location>
</feature>
<keyword evidence="3" id="KW-1185">Reference proteome</keyword>
<evidence type="ECO:0000313" key="3">
    <source>
        <dbReference type="Proteomes" id="UP000822688"/>
    </source>
</evidence>
<organism evidence="2 3">
    <name type="scientific">Ceratodon purpureus</name>
    <name type="common">Fire moss</name>
    <name type="synonym">Dicranum purpureum</name>
    <dbReference type="NCBI Taxonomy" id="3225"/>
    <lineage>
        <taxon>Eukaryota</taxon>
        <taxon>Viridiplantae</taxon>
        <taxon>Streptophyta</taxon>
        <taxon>Embryophyta</taxon>
        <taxon>Bryophyta</taxon>
        <taxon>Bryophytina</taxon>
        <taxon>Bryopsida</taxon>
        <taxon>Dicranidae</taxon>
        <taxon>Pseudoditrichales</taxon>
        <taxon>Ditrichaceae</taxon>
        <taxon>Ceratodon</taxon>
    </lineage>
</organism>
<reference evidence="2" key="1">
    <citation type="submission" date="2020-06" db="EMBL/GenBank/DDBJ databases">
        <title>WGS assembly of Ceratodon purpureus strain R40.</title>
        <authorList>
            <person name="Carey S.B."/>
            <person name="Jenkins J."/>
            <person name="Shu S."/>
            <person name="Lovell J.T."/>
            <person name="Sreedasyam A."/>
            <person name="Maumus F."/>
            <person name="Tiley G.P."/>
            <person name="Fernandez-Pozo N."/>
            <person name="Barry K."/>
            <person name="Chen C."/>
            <person name="Wang M."/>
            <person name="Lipzen A."/>
            <person name="Daum C."/>
            <person name="Saski C.A."/>
            <person name="Payton A.C."/>
            <person name="Mcbreen J.C."/>
            <person name="Conrad R.E."/>
            <person name="Kollar L.M."/>
            <person name="Olsson S."/>
            <person name="Huttunen S."/>
            <person name="Landis J.B."/>
            <person name="Wickett N.J."/>
            <person name="Johnson M.G."/>
            <person name="Rensing S.A."/>
            <person name="Grimwood J."/>
            <person name="Schmutz J."/>
            <person name="Mcdaniel S.F."/>
        </authorList>
    </citation>
    <scope>NUCLEOTIDE SEQUENCE</scope>
    <source>
        <strain evidence="2">R40</strain>
    </source>
</reference>
<feature type="compositionally biased region" description="Basic and acidic residues" evidence="1">
    <location>
        <begin position="216"/>
        <end position="229"/>
    </location>
</feature>
<proteinExistence type="predicted"/>
<comment type="caution">
    <text evidence="2">The sequence shown here is derived from an EMBL/GenBank/DDBJ whole genome shotgun (WGS) entry which is preliminary data.</text>
</comment>
<gene>
    <name evidence="2" type="ORF">KC19_2G002800</name>
</gene>
<name>A0A8T0IQJ3_CERPU</name>
<accession>A0A8T0IQJ3</accession>
<dbReference type="Proteomes" id="UP000822688">
    <property type="component" value="Chromosome 2"/>
</dbReference>
<dbReference type="PANTHER" id="PTHR35321:SF1">
    <property type="entry name" value="OS02G0753200 PROTEIN"/>
    <property type="match status" value="1"/>
</dbReference>
<protein>
    <submittedName>
        <fullName evidence="2">Uncharacterized protein</fullName>
    </submittedName>
</protein>
<dbReference type="InterPro" id="IPR040306">
    <property type="entry name" value="Os02g0753200-like"/>
</dbReference>
<evidence type="ECO:0000256" key="1">
    <source>
        <dbReference type="SAM" id="MobiDB-lite"/>
    </source>
</evidence>
<dbReference type="PANTHER" id="PTHR35321">
    <property type="entry name" value="OS02G0753200 PROTEIN"/>
    <property type="match status" value="1"/>
</dbReference>
<dbReference type="AlphaFoldDB" id="A0A8T0IQJ3"/>
<sequence>MSLSLVQGYDSPEEVPQDYFSNSDDEYASDGFKEKVAPVIKPSKLQQEKPPARTSELPTAFEMFTEVTGPPDFLKHSMTARVNGDLTSMTPTDFSRGYIAPKEPKPKHTPTTVAVVQAKPQVSNVEQDTANAAIAAKKGAPGVGLPPAEDAANLLRMCLNCGVPKTYSGAKESMVCPLCDDRPVVAGTEEKNKRGNKVKDKEHSKRMKGQSAHSTWKSETEMHLRQQFD</sequence>
<feature type="region of interest" description="Disordered" evidence="1">
    <location>
        <begin position="1"/>
        <end position="28"/>
    </location>
</feature>
<feature type="region of interest" description="Disordered" evidence="1">
    <location>
        <begin position="184"/>
        <end position="229"/>
    </location>
</feature>